<evidence type="ECO:0000313" key="2">
    <source>
        <dbReference type="EMBL" id="UTC24268.1"/>
    </source>
</evidence>
<gene>
    <name evidence="2" type="ORF">MMH89_03395</name>
</gene>
<dbReference type="EMBL" id="CP092900">
    <property type="protein sequence ID" value="UTC24268.1"/>
    <property type="molecule type" value="Genomic_DNA"/>
</dbReference>
<evidence type="ECO:0000256" key="1">
    <source>
        <dbReference type="SAM" id="MobiDB-lite"/>
    </source>
</evidence>
<dbReference type="RefSeq" id="WP_258568052.1">
    <property type="nucleotide sequence ID" value="NZ_CP092900.1"/>
</dbReference>
<accession>A0ABY5DHY6</accession>
<dbReference type="Proteomes" id="UP001055955">
    <property type="component" value="Chromosome"/>
</dbReference>
<protein>
    <submittedName>
        <fullName evidence="2">Uncharacterized protein</fullName>
    </submittedName>
</protein>
<organism evidence="2 3">
    <name type="scientific">Candidatus Comchoanobacter bicostacola</name>
    <dbReference type="NCBI Taxonomy" id="2919598"/>
    <lineage>
        <taxon>Bacteria</taxon>
        <taxon>Pseudomonadati</taxon>
        <taxon>Pseudomonadota</taxon>
        <taxon>Gammaproteobacteria</taxon>
        <taxon>Candidatus Comchoanobacterales</taxon>
        <taxon>Candidatus Comchoanobacteraceae</taxon>
        <taxon>Candidatus Comchoanobacter</taxon>
    </lineage>
</organism>
<keyword evidence="3" id="KW-1185">Reference proteome</keyword>
<reference evidence="2 3" key="1">
    <citation type="journal article" date="2022" name="Nat. Microbiol.">
        <title>The microbiome of a bacterivorous marine choanoflagellate contains a resource-demanding obligate bacterial associate.</title>
        <authorList>
            <person name="Needham D.M."/>
            <person name="Poirier C."/>
            <person name="Bachy C."/>
            <person name="George E.E."/>
            <person name="Wilken S."/>
            <person name="Yung C.C.M."/>
            <person name="Limardo A.J."/>
            <person name="Morando M."/>
            <person name="Sudek L."/>
            <person name="Malmstrom R.R."/>
            <person name="Keeling P.J."/>
            <person name="Santoro A.E."/>
            <person name="Worden A.Z."/>
        </authorList>
    </citation>
    <scope>NUCLEOTIDE SEQUENCE [LARGE SCALE GENOMIC DNA]</scope>
    <source>
        <strain evidence="2 3">Comchoano-1</strain>
    </source>
</reference>
<evidence type="ECO:0000313" key="3">
    <source>
        <dbReference type="Proteomes" id="UP001055955"/>
    </source>
</evidence>
<sequence>MEQIEETADKLMPKMTKSNSGQHIVEDDIEPEVLKLIKELNQLMITSYNTFMHLPEFTSLSYSPLSYDSYERIINITPSISKAMPYWHSKPN</sequence>
<name>A0ABY5DHY6_9GAMM</name>
<feature type="region of interest" description="Disordered" evidence="1">
    <location>
        <begin position="1"/>
        <end position="24"/>
    </location>
</feature>
<proteinExistence type="predicted"/>